<reference evidence="1" key="1">
    <citation type="submission" date="2021-01" db="EMBL/GenBank/DDBJ databases">
        <authorList>
            <consortium name="Genoscope - CEA"/>
            <person name="William W."/>
        </authorList>
    </citation>
    <scope>NUCLEOTIDE SEQUENCE</scope>
</reference>
<organism evidence="1 2">
    <name type="scientific">Paramecium sonneborni</name>
    <dbReference type="NCBI Taxonomy" id="65129"/>
    <lineage>
        <taxon>Eukaryota</taxon>
        <taxon>Sar</taxon>
        <taxon>Alveolata</taxon>
        <taxon>Ciliophora</taxon>
        <taxon>Intramacronucleata</taxon>
        <taxon>Oligohymenophorea</taxon>
        <taxon>Peniculida</taxon>
        <taxon>Parameciidae</taxon>
        <taxon>Paramecium</taxon>
    </lineage>
</organism>
<dbReference type="EMBL" id="CAJJDN010000013">
    <property type="protein sequence ID" value="CAD8059383.1"/>
    <property type="molecule type" value="Genomic_DNA"/>
</dbReference>
<evidence type="ECO:0000313" key="1">
    <source>
        <dbReference type="EMBL" id="CAD8059383.1"/>
    </source>
</evidence>
<dbReference type="AlphaFoldDB" id="A0A8S1L1W1"/>
<dbReference type="Proteomes" id="UP000692954">
    <property type="component" value="Unassembled WGS sequence"/>
</dbReference>
<accession>A0A8S1L1W1</accession>
<evidence type="ECO:0000313" key="2">
    <source>
        <dbReference type="Proteomes" id="UP000692954"/>
    </source>
</evidence>
<protein>
    <submittedName>
        <fullName evidence="1">Uncharacterized protein</fullName>
    </submittedName>
</protein>
<gene>
    <name evidence="1" type="ORF">PSON_ATCC_30995.1.T0130206</name>
</gene>
<sequence length="199" mass="23408">MNMEKAFYLNGKPLIKPQLSNDEQLNERLDRTGYKIDDLNRLNEKPVLQIIDLDGLTSSYLNNNPLFQILKSQIMNWNEKVTLHRAEQIKLSNPLVSDNLYRQLKNSLLEIVSTRNKIQQKDFLTKVSNWFFSQLPKSQTASLKQSLLDKKDSTLHFIPNTYNEDQYTSGIEDYVLKQRIFKVNKLILKNKNQFIKTTR</sequence>
<dbReference type="OrthoDB" id="291998at2759"/>
<name>A0A8S1L1W1_9CILI</name>
<keyword evidence="2" id="KW-1185">Reference proteome</keyword>
<proteinExistence type="predicted"/>
<comment type="caution">
    <text evidence="1">The sequence shown here is derived from an EMBL/GenBank/DDBJ whole genome shotgun (WGS) entry which is preliminary data.</text>
</comment>